<keyword evidence="3" id="KW-0808">Transferase</keyword>
<protein>
    <submittedName>
        <fullName evidence="3">N, N'-diacetylbacillosaminyl-diphospho-undecaprenol alpha-1,3-N-acetylgalactosaminyltransferase</fullName>
        <ecNumber evidence="3">2.4.1.290</ecNumber>
    </submittedName>
</protein>
<keyword evidence="3" id="KW-0328">Glycosyltransferase</keyword>
<dbReference type="GO" id="GO:1901135">
    <property type="term" value="P:carbohydrate derivative metabolic process"/>
    <property type="evidence" value="ECO:0007669"/>
    <property type="project" value="UniProtKB-ARBA"/>
</dbReference>
<evidence type="ECO:0000313" key="4">
    <source>
        <dbReference type="Proteomes" id="UP000195963"/>
    </source>
</evidence>
<dbReference type="GO" id="GO:0102335">
    <property type="term" value="F:N,N'-diacetylbacillosaminyl-diphospho-undecaprenol alpha-1,3-N-acetylgalactosaminyltransferase activity"/>
    <property type="evidence" value="ECO:0007669"/>
    <property type="project" value="UniProtKB-EC"/>
</dbReference>
<dbReference type="CDD" id="cd03808">
    <property type="entry name" value="GT4_CapM-like"/>
    <property type="match status" value="1"/>
</dbReference>
<feature type="domain" description="Glycosyl transferase family 1" evidence="1">
    <location>
        <begin position="190"/>
        <end position="339"/>
    </location>
</feature>
<feature type="domain" description="Glycosyltransferase subfamily 4-like N-terminal" evidence="2">
    <location>
        <begin position="4"/>
        <end position="148"/>
    </location>
</feature>
<dbReference type="PANTHER" id="PTHR12526">
    <property type="entry name" value="GLYCOSYLTRANSFERASE"/>
    <property type="match status" value="1"/>
</dbReference>
<gene>
    <name evidence="3" type="primary">pglA_2</name>
    <name evidence="3" type="ORF">PMAL9190_03395</name>
</gene>
<dbReference type="Gene3D" id="3.40.50.2000">
    <property type="entry name" value="Glycogen Phosphorylase B"/>
    <property type="match status" value="2"/>
</dbReference>
<dbReference type="AlphaFoldDB" id="A0A1Y6MP29"/>
<dbReference type="RefSeq" id="WP_087846191.1">
    <property type="nucleotide sequence ID" value="NZ_FYAK01000011.1"/>
</dbReference>
<dbReference type="Pfam" id="PF13477">
    <property type="entry name" value="Glyco_trans_4_2"/>
    <property type="match status" value="1"/>
</dbReference>
<proteinExistence type="predicted"/>
<accession>A0A1Y6MP29</accession>
<evidence type="ECO:0000259" key="2">
    <source>
        <dbReference type="Pfam" id="PF13477"/>
    </source>
</evidence>
<evidence type="ECO:0000259" key="1">
    <source>
        <dbReference type="Pfam" id="PF00534"/>
    </source>
</evidence>
<dbReference type="InterPro" id="IPR028098">
    <property type="entry name" value="Glyco_trans_4-like_N"/>
</dbReference>
<dbReference type="SUPFAM" id="SSF53756">
    <property type="entry name" value="UDP-Glycosyltransferase/glycogen phosphorylase"/>
    <property type="match status" value="1"/>
</dbReference>
<organism evidence="3 4">
    <name type="scientific">Photobacterium malacitanum</name>
    <dbReference type="NCBI Taxonomy" id="2204294"/>
    <lineage>
        <taxon>Bacteria</taxon>
        <taxon>Pseudomonadati</taxon>
        <taxon>Pseudomonadota</taxon>
        <taxon>Gammaproteobacteria</taxon>
        <taxon>Vibrionales</taxon>
        <taxon>Vibrionaceae</taxon>
        <taxon>Photobacterium</taxon>
    </lineage>
</organism>
<reference evidence="4" key="1">
    <citation type="submission" date="2017-06" db="EMBL/GenBank/DDBJ databases">
        <authorList>
            <person name="Rodrigo-Torres L."/>
            <person name="Arahal R.D."/>
            <person name="Lucena T."/>
        </authorList>
    </citation>
    <scope>NUCLEOTIDE SEQUENCE [LARGE SCALE GENOMIC DNA]</scope>
    <source>
        <strain evidence="4">CECT 9190</strain>
    </source>
</reference>
<sequence>MKVIVFSANTSWYLYNFRQSSIKAFIDKGYTVYCISPRDNYSKRLMSELGCYWSNIDMDNKGYNVYKDIITLYQLLCLYRRIKPDYVFNYTLKNNVYGTWAAKIYGAVVINNVCGLGTAFINNNLISKIVRILYKLSQPYADKVFCQNPDDFSMLSDNKLVNKFKLELLPGSGVNTEKFYPVLYKSYRNVFTFLFVGRILSDKGLNELVEAAKILYQENFDFKLQICGFIDNKNKSSISMNVVNQWIKYPFIEWLGSSDDVVSVYAKADCVVLPSYREGMPKTLIEAGAMGLPSVATNVPGCKHIIKDGYNGFLCQPRNSKSLAGAMKKILMLPEDAYKIICSNARLKVEKEFDESIVIDRTISVLA</sequence>
<dbReference type="InterPro" id="IPR001296">
    <property type="entry name" value="Glyco_trans_1"/>
</dbReference>
<name>A0A1Y6MP29_9GAMM</name>
<dbReference type="PANTHER" id="PTHR12526:SF638">
    <property type="entry name" value="SPORE COAT PROTEIN SA"/>
    <property type="match status" value="1"/>
</dbReference>
<evidence type="ECO:0000313" key="3">
    <source>
        <dbReference type="EMBL" id="SMY38162.1"/>
    </source>
</evidence>
<dbReference type="Pfam" id="PF00534">
    <property type="entry name" value="Glycos_transf_1"/>
    <property type="match status" value="1"/>
</dbReference>
<dbReference type="Proteomes" id="UP000195963">
    <property type="component" value="Unassembled WGS sequence"/>
</dbReference>
<keyword evidence="4" id="KW-1185">Reference proteome</keyword>
<dbReference type="EMBL" id="FYAK01000011">
    <property type="protein sequence ID" value="SMY38162.1"/>
    <property type="molecule type" value="Genomic_DNA"/>
</dbReference>
<dbReference type="EC" id="2.4.1.290" evidence="3"/>